<gene>
    <name evidence="2" type="ORF">EXU28_07520</name>
</gene>
<dbReference type="RefSeq" id="WP_130168402.1">
    <property type="nucleotide sequence ID" value="NZ_SGSQ01000009.1"/>
</dbReference>
<sequence length="173" mass="20611">MKCPEFISLIANICTIVGFFVAVHLLCIWKKQQNYGFERDKVFELELATDQLFKESIYYIITKRDIIKARLEGNFDRIYFENEMRLRLTNWQICLKEYDLKLSSLNVLKKNYDKEILVTATQIQNHFDEIVDKMHNELDAQKAIQDFDQKYIIQANVAKELVLTHLREIREGI</sequence>
<dbReference type="AlphaFoldDB" id="A0A4Q7AJT3"/>
<dbReference type="Proteomes" id="UP000293863">
    <property type="component" value="Unassembled WGS sequence"/>
</dbReference>
<evidence type="ECO:0000313" key="2">
    <source>
        <dbReference type="EMBL" id="RZG47028.1"/>
    </source>
</evidence>
<organism evidence="2 3">
    <name type="scientific">Acinetobacter wuhouensis</name>
    <dbReference type="NCBI Taxonomy" id="1879050"/>
    <lineage>
        <taxon>Bacteria</taxon>
        <taxon>Pseudomonadati</taxon>
        <taxon>Pseudomonadota</taxon>
        <taxon>Gammaproteobacteria</taxon>
        <taxon>Moraxellales</taxon>
        <taxon>Moraxellaceae</taxon>
        <taxon>Acinetobacter</taxon>
    </lineage>
</organism>
<reference evidence="2 3" key="1">
    <citation type="submission" date="2019-02" db="EMBL/GenBank/DDBJ databases">
        <title>The Batch Genome Submission of Acinetobacter spp. strains.</title>
        <authorList>
            <person name="Qin J."/>
            <person name="Hu Y."/>
            <person name="Ye H."/>
            <person name="Wei L."/>
            <person name="Feng Y."/>
            <person name="Zong Z."/>
        </authorList>
    </citation>
    <scope>NUCLEOTIDE SEQUENCE [LARGE SCALE GENOMIC DNA]</scope>
    <source>
        <strain evidence="2 3">WCHAW060049</strain>
    </source>
</reference>
<keyword evidence="3" id="KW-1185">Reference proteome</keyword>
<feature type="transmembrane region" description="Helical" evidence="1">
    <location>
        <begin position="6"/>
        <end position="29"/>
    </location>
</feature>
<keyword evidence="1" id="KW-1133">Transmembrane helix</keyword>
<comment type="caution">
    <text evidence="2">The sequence shown here is derived from an EMBL/GenBank/DDBJ whole genome shotgun (WGS) entry which is preliminary data.</text>
</comment>
<keyword evidence="1" id="KW-0472">Membrane</keyword>
<evidence type="ECO:0000256" key="1">
    <source>
        <dbReference type="SAM" id="Phobius"/>
    </source>
</evidence>
<keyword evidence="1" id="KW-0812">Transmembrane</keyword>
<dbReference type="EMBL" id="SGSQ01000009">
    <property type="protein sequence ID" value="RZG47028.1"/>
    <property type="molecule type" value="Genomic_DNA"/>
</dbReference>
<proteinExistence type="predicted"/>
<protein>
    <submittedName>
        <fullName evidence="2">Uncharacterized protein</fullName>
    </submittedName>
</protein>
<accession>A0A4Q7AJT3</accession>
<evidence type="ECO:0000313" key="3">
    <source>
        <dbReference type="Proteomes" id="UP000293863"/>
    </source>
</evidence>
<name>A0A4Q7AJT3_9GAMM</name>